<dbReference type="Pfam" id="PF05472">
    <property type="entry name" value="Ter"/>
    <property type="match status" value="1"/>
</dbReference>
<organism evidence="5 6">
    <name type="scientific">Pseudomonas oryzihabitans</name>
    <dbReference type="NCBI Taxonomy" id="47885"/>
    <lineage>
        <taxon>Bacteria</taxon>
        <taxon>Pseudomonadati</taxon>
        <taxon>Pseudomonadota</taxon>
        <taxon>Gammaproteobacteria</taxon>
        <taxon>Pseudomonadales</taxon>
        <taxon>Pseudomonadaceae</taxon>
        <taxon>Pseudomonas</taxon>
    </lineage>
</organism>
<feature type="region of interest" description="Disordered" evidence="4">
    <location>
        <begin position="292"/>
        <end position="314"/>
    </location>
</feature>
<reference evidence="5 6" key="1">
    <citation type="submission" date="2016-01" db="EMBL/GenBank/DDBJ databases">
        <title>Annotation of Pseudomonas oryzihabitans USDA-ARS-USMARC-56511.</title>
        <authorList>
            <person name="Harhay G.P."/>
            <person name="Harhay D.M."/>
            <person name="Smith T.P.L."/>
            <person name="Bono J.L."/>
            <person name="Heaton M.P."/>
            <person name="Clawson M.L."/>
            <person name="Chitko-Mckown C.G."/>
            <person name="Capik S.F."/>
            <person name="DeDonder K.D."/>
            <person name="Apley M.D."/>
            <person name="Lubbers B.V."/>
            <person name="White B.J."/>
            <person name="Larson R.L."/>
        </authorList>
    </citation>
    <scope>NUCLEOTIDE SEQUENCE [LARGE SCALE GENOMIC DNA]</scope>
    <source>
        <strain evidence="5 6">USDA-ARS-USMARC-56511</strain>
    </source>
</reference>
<dbReference type="KEGG" id="por:APT59_10870"/>
<dbReference type="Gene3D" id="3.50.14.10">
    <property type="entry name" value="Replication terminator Tus, domain 1 superfamily/Replication terminator Tus"/>
    <property type="match status" value="1"/>
</dbReference>
<dbReference type="GO" id="GO:0006274">
    <property type="term" value="P:DNA replication termination"/>
    <property type="evidence" value="ECO:0007669"/>
    <property type="project" value="InterPro"/>
</dbReference>
<keyword evidence="2" id="KW-0235">DNA replication</keyword>
<evidence type="ECO:0000313" key="5">
    <source>
        <dbReference type="EMBL" id="ALZ84672.1"/>
    </source>
</evidence>
<feature type="compositionally biased region" description="Polar residues" evidence="4">
    <location>
        <begin position="300"/>
        <end position="314"/>
    </location>
</feature>
<accession>A0A0U4VN85</accession>
<dbReference type="Proteomes" id="UP000064137">
    <property type="component" value="Chromosome"/>
</dbReference>
<evidence type="ECO:0000313" key="6">
    <source>
        <dbReference type="Proteomes" id="UP000064137"/>
    </source>
</evidence>
<dbReference type="RefSeq" id="WP_059314862.1">
    <property type="nucleotide sequence ID" value="NZ_CP013987.1"/>
</dbReference>
<gene>
    <name evidence="5" type="ORF">APT59_10870</name>
</gene>
<dbReference type="InterPro" id="IPR036381">
    <property type="entry name" value="Tus_dom1"/>
</dbReference>
<evidence type="ECO:0000256" key="3">
    <source>
        <dbReference type="ARBA" id="ARBA00023125"/>
    </source>
</evidence>
<evidence type="ECO:0000256" key="2">
    <source>
        <dbReference type="ARBA" id="ARBA00022705"/>
    </source>
</evidence>
<protein>
    <submittedName>
        <fullName evidence="5">Replication terminus site-binding protein</fullName>
    </submittedName>
</protein>
<proteinExistence type="predicted"/>
<dbReference type="AlphaFoldDB" id="A0A0U4VN85"/>
<evidence type="ECO:0000256" key="1">
    <source>
        <dbReference type="ARBA" id="ARBA00022490"/>
    </source>
</evidence>
<sequence>MHEDIKSAFEDLKRSIETFNERWPSKVIAARAWRLPLLAQQRVPDHIAAESFEGAAAVELTRDALLAFHLQPGQAPGTVSRLPGYIALAEPLMEEILAINTCKAAFSEAIEQTRLELELAPEARPRIMRKALGGAFNTKQLIRKVHGFPDPVRQLTFTWAGHTAGGERVKVAKVREQLKTLAMARADRERIALDRTPEWQEHQTLNRMADDDILVRHKKIAPHPRAMLWFGEESRYDAMIHANLPVFVVPAQDGMQVVDLRDFDRTQRGALRPDIKPRREVLATRLLYLPTDNPERPVAQRNNEATLKRSTYSR</sequence>
<keyword evidence="3" id="KW-0238">DNA-binding</keyword>
<dbReference type="OrthoDB" id="6994998at2"/>
<dbReference type="GO" id="GO:0003677">
    <property type="term" value="F:DNA binding"/>
    <property type="evidence" value="ECO:0007669"/>
    <property type="project" value="UniProtKB-KW"/>
</dbReference>
<dbReference type="InterPro" id="IPR036384">
    <property type="entry name" value="Tus_sf"/>
</dbReference>
<dbReference type="InterPro" id="IPR008865">
    <property type="entry name" value="DNA_replication_term_site-bd"/>
</dbReference>
<dbReference type="SUPFAM" id="SSF56596">
    <property type="entry name" value="Replication terminator protein (Tus)"/>
    <property type="match status" value="1"/>
</dbReference>
<dbReference type="GO" id="GO:0005737">
    <property type="term" value="C:cytoplasm"/>
    <property type="evidence" value="ECO:0007669"/>
    <property type="project" value="InterPro"/>
</dbReference>
<name>A0A0U4VN85_9PSED</name>
<evidence type="ECO:0000256" key="4">
    <source>
        <dbReference type="SAM" id="MobiDB-lite"/>
    </source>
</evidence>
<dbReference type="EMBL" id="CP013987">
    <property type="protein sequence ID" value="ALZ84672.1"/>
    <property type="molecule type" value="Genomic_DNA"/>
</dbReference>
<keyword evidence="1" id="KW-0963">Cytoplasm</keyword>